<accession>A0ABX7UXB5</accession>
<evidence type="ECO:0000313" key="2">
    <source>
        <dbReference type="EMBL" id="QTF10454.1"/>
    </source>
</evidence>
<evidence type="ECO:0000313" key="3">
    <source>
        <dbReference type="Proteomes" id="UP000671960"/>
    </source>
</evidence>
<dbReference type="EMBL" id="CP050854">
    <property type="protein sequence ID" value="QTF10454.1"/>
    <property type="molecule type" value="Genomic_DNA"/>
</dbReference>
<name>A0ABX7UXB5_9GAMM</name>
<sequence length="520" mass="58936">MTQSFSLGVRRLGNELSLLQSPGFYWVNIERESDATLFCQQLISAQTNDTRMALICCEENNEPLFTPLFLTKLKQTPYYILPEKKAALFHFTNDLMRVLKPKARLLVFYTPAGLWSGIGRETMQRWMSETGEWLRRRQCTLIVLNHGDDIAKLNNTLISQHRALYGLASLYRRQNRVQYSASWWGTENGITANQTRMLEPETEGWRAVDDGERPPAPLLSDEGWYLAEKSVLEGAPALSENWRVFNENQSIIEQGMSAYAATLIFALHNPRQVENLARQIHRLRRRRGEMLKIVVREMKPALRSSDERLLLACGVNTIVAHTEPLSRFLSRLESVQGQRFTKHIPADIEPLLIMTRPLNVKGYLPPDRFAQSVKQLMSNTMIPAGSKGLLVALRPVSGLLAAQALTLCSLRRFGDVITISQGRLLLFLFTCRMNELDMALKSIFRLPVDEIFSNRIAWSRDAQVLSAIDLLSADGGGGDIPPINNYVPAGKETPLQKEQIVRRRPVAISLFAEQSRENTC</sequence>
<reference evidence="2 3" key="1">
    <citation type="submission" date="2020-03" db="EMBL/GenBank/DDBJ databases">
        <authorList>
            <person name="Bakhshi Ganjeh M."/>
        </authorList>
    </citation>
    <scope>NUCLEOTIDE SEQUENCE [LARGE SCALE GENOMIC DNA]</scope>
    <source>
        <strain evidence="3">Iran 50</strain>
    </source>
</reference>
<evidence type="ECO:0000256" key="1">
    <source>
        <dbReference type="NCBIfam" id="TIGR03369"/>
    </source>
</evidence>
<proteinExistence type="predicted"/>
<dbReference type="RefSeq" id="WP_208228955.1">
    <property type="nucleotide sequence ID" value="NZ_CP050854.1"/>
</dbReference>
<dbReference type="InterPro" id="IPR017745">
    <property type="entry name" value="BcsE"/>
</dbReference>
<keyword evidence="3" id="KW-1185">Reference proteome</keyword>
<organism evidence="2 3">
    <name type="scientific">Brenneria izadpanahii</name>
    <dbReference type="NCBI Taxonomy" id="2722756"/>
    <lineage>
        <taxon>Bacteria</taxon>
        <taxon>Pseudomonadati</taxon>
        <taxon>Pseudomonadota</taxon>
        <taxon>Gammaproteobacteria</taxon>
        <taxon>Enterobacterales</taxon>
        <taxon>Pectobacteriaceae</taxon>
        <taxon>Brenneria</taxon>
    </lineage>
</organism>
<dbReference type="Proteomes" id="UP000671960">
    <property type="component" value="Chromosome"/>
</dbReference>
<dbReference type="Pfam" id="PF10995">
    <property type="entry name" value="CBP_BcsE"/>
    <property type="match status" value="1"/>
</dbReference>
<protein>
    <recommendedName>
        <fullName evidence="1">Cellulose biosynthesis protein BcsE</fullName>
    </recommendedName>
</protein>
<dbReference type="NCBIfam" id="TIGR03369">
    <property type="entry name" value="cellulose_bcsE"/>
    <property type="match status" value="1"/>
</dbReference>
<gene>
    <name evidence="2" type="primary">bcsE</name>
    <name evidence="2" type="ORF">HC231_22920</name>
</gene>